<evidence type="ECO:0000313" key="2">
    <source>
        <dbReference type="Proteomes" id="UP000199677"/>
    </source>
</evidence>
<name>A0A1H0IAR2_9GAMM</name>
<reference evidence="2" key="1">
    <citation type="submission" date="2016-10" db="EMBL/GenBank/DDBJ databases">
        <authorList>
            <person name="Varghese N."/>
            <person name="Submissions S."/>
        </authorList>
    </citation>
    <scope>NUCLEOTIDE SEQUENCE [LARGE SCALE GENOMIC DNA]</scope>
    <source>
        <strain evidence="2">CGMCC 1.6494</strain>
    </source>
</reference>
<protein>
    <submittedName>
        <fullName evidence="1">Uncharacterized protein</fullName>
    </submittedName>
</protein>
<keyword evidence="2" id="KW-1185">Reference proteome</keyword>
<evidence type="ECO:0000313" key="1">
    <source>
        <dbReference type="EMBL" id="SDO28456.1"/>
    </source>
</evidence>
<gene>
    <name evidence="1" type="ORF">SAMN04487951_11924</name>
</gene>
<accession>A0A1H0IAR2</accession>
<dbReference type="AlphaFoldDB" id="A0A1H0IAR2"/>
<organism evidence="1 2">
    <name type="scientific">Vreelandella arcis</name>
    <dbReference type="NCBI Taxonomy" id="416873"/>
    <lineage>
        <taxon>Bacteria</taxon>
        <taxon>Pseudomonadati</taxon>
        <taxon>Pseudomonadota</taxon>
        <taxon>Gammaproteobacteria</taxon>
        <taxon>Oceanospirillales</taxon>
        <taxon>Halomonadaceae</taxon>
        <taxon>Vreelandella</taxon>
    </lineage>
</organism>
<sequence>MSQPASSLLPSRKKRCTTSKGRIIAEALDNQLLHFAHTDTRFTIAKVRNALLAQPELADHNKTQLRYHVRDRLNKLEEMGLAERVDIEGQNRPIYRLILDDSDASCDEVSAEATSPVDTTHLTPTSTTDDTDDLLAFLERDRHQLSTQMQAAISEAEYYQQVLTRYPQEKSRISPLLDKAIKRSGTLKGQWDANLTLRHQLTAQEDCA</sequence>
<proteinExistence type="predicted"/>
<dbReference type="OrthoDB" id="6169200at2"/>
<dbReference type="RefSeq" id="WP_089707842.1">
    <property type="nucleotide sequence ID" value="NZ_FNII01000019.1"/>
</dbReference>
<dbReference type="Proteomes" id="UP000199677">
    <property type="component" value="Unassembled WGS sequence"/>
</dbReference>
<dbReference type="EMBL" id="FNII01000019">
    <property type="protein sequence ID" value="SDO28456.1"/>
    <property type="molecule type" value="Genomic_DNA"/>
</dbReference>
<dbReference type="STRING" id="416873.SAMN04487951_11924"/>